<feature type="transmembrane region" description="Helical" evidence="1">
    <location>
        <begin position="183"/>
        <end position="204"/>
    </location>
</feature>
<evidence type="ECO:0000256" key="1">
    <source>
        <dbReference type="SAM" id="Phobius"/>
    </source>
</evidence>
<name>A0A073ISQ6_9BACT</name>
<reference evidence="3 4" key="1">
    <citation type="submission" date="2014-04" db="EMBL/GenBank/DDBJ databases">
        <title>Draft Genome Sequence of Synergistes jonesii.</title>
        <authorList>
            <person name="Coil D.A."/>
            <person name="Eisen J.A."/>
            <person name="Holland-Moritz H.E."/>
        </authorList>
    </citation>
    <scope>NUCLEOTIDE SEQUENCE [LARGE SCALE GENOMIC DNA]</scope>
    <source>
        <strain evidence="3 4">78-1</strain>
    </source>
</reference>
<feature type="domain" description="Nucleoside transporter/FeoB GTPase Gate" evidence="2">
    <location>
        <begin position="144"/>
        <end position="237"/>
    </location>
</feature>
<feature type="transmembrane region" description="Helical" evidence="1">
    <location>
        <begin position="12"/>
        <end position="31"/>
    </location>
</feature>
<feature type="transmembrane region" description="Helical" evidence="1">
    <location>
        <begin position="95"/>
        <end position="118"/>
    </location>
</feature>
<evidence type="ECO:0000313" key="4">
    <source>
        <dbReference type="Proteomes" id="UP000027665"/>
    </source>
</evidence>
<dbReference type="AlphaFoldDB" id="A0A073ISQ6"/>
<feature type="transmembrane region" description="Helical" evidence="1">
    <location>
        <begin position="216"/>
        <end position="235"/>
    </location>
</feature>
<accession>A0A073ISQ6</accession>
<evidence type="ECO:0000313" key="3">
    <source>
        <dbReference type="EMBL" id="KEJ93383.1"/>
    </source>
</evidence>
<keyword evidence="1" id="KW-0472">Membrane</keyword>
<dbReference type="eggNOG" id="COG3314">
    <property type="taxonomic scope" value="Bacteria"/>
</dbReference>
<dbReference type="InterPro" id="IPR011642">
    <property type="entry name" value="Gate_dom"/>
</dbReference>
<feature type="transmembrane region" description="Helical" evidence="1">
    <location>
        <begin position="247"/>
        <end position="266"/>
    </location>
</feature>
<keyword evidence="1" id="KW-0812">Transmembrane</keyword>
<feature type="transmembrane region" description="Helical" evidence="1">
    <location>
        <begin position="138"/>
        <end position="162"/>
    </location>
</feature>
<feature type="transmembrane region" description="Helical" evidence="1">
    <location>
        <begin position="319"/>
        <end position="342"/>
    </location>
</feature>
<dbReference type="EMBL" id="JMKI01000004">
    <property type="protein sequence ID" value="KEJ93383.1"/>
    <property type="molecule type" value="Genomic_DNA"/>
</dbReference>
<feature type="transmembrane region" description="Helical" evidence="1">
    <location>
        <begin position="433"/>
        <end position="455"/>
    </location>
</feature>
<feature type="transmembrane region" description="Helical" evidence="1">
    <location>
        <begin position="400"/>
        <end position="421"/>
    </location>
</feature>
<dbReference type="Proteomes" id="UP000027665">
    <property type="component" value="Unassembled WGS sequence"/>
</dbReference>
<dbReference type="PATRIC" id="fig|2754.20.peg.1577"/>
<proteinExistence type="predicted"/>
<organism evidence="3 4">
    <name type="scientific">Synergistes jonesii</name>
    <dbReference type="NCBI Taxonomy" id="2754"/>
    <lineage>
        <taxon>Bacteria</taxon>
        <taxon>Thermotogati</taxon>
        <taxon>Synergistota</taxon>
        <taxon>Synergistia</taxon>
        <taxon>Synergistales</taxon>
        <taxon>Synergistaceae</taxon>
        <taxon>Synergistes</taxon>
    </lineage>
</organism>
<protein>
    <recommendedName>
        <fullName evidence="2">Nucleoside transporter/FeoB GTPase Gate domain-containing protein</fullName>
    </recommendedName>
</protein>
<dbReference type="GeneID" id="90982566"/>
<feature type="transmembrane region" description="Helical" evidence="1">
    <location>
        <begin position="56"/>
        <end position="75"/>
    </location>
</feature>
<dbReference type="RefSeq" id="WP_037974227.1">
    <property type="nucleotide sequence ID" value="NZ_JMKI01000004.1"/>
</dbReference>
<dbReference type="OrthoDB" id="1633380at2"/>
<gene>
    <name evidence="3" type="ORF">EH55_08770</name>
</gene>
<evidence type="ECO:0000259" key="2">
    <source>
        <dbReference type="Pfam" id="PF07670"/>
    </source>
</evidence>
<comment type="caution">
    <text evidence="3">The sequence shown here is derived from an EMBL/GenBank/DDBJ whole genome shotgun (WGS) entry which is preliminary data.</text>
</comment>
<sequence>MKSATQDKKSLLKFLIPSLLGILIFLVPFPLRGEMNTTIGHAKEFLMASIEGRQPFIVSAVVLMAAFLTLAAKFFSPRWIMEEHILLENLGGGPLWFAARVCALPIALFVLLGARYYPEAGGALAVFAEKASFIVDNLASRLIILAVVLGIWAPLIMDFGLVQFIAVFASPVMRPLFRVPGRAAVDCVASWLGSSSMGVVFTAKMYDAGYYTDREAAAIVCGFSLAGIYNIYAIAELFDIEYAMPQILSVVYFTMALLAAVMPRVWPLSSIPDSYYRGRDNYHAHKAGRREHSTFSWALLRGTACARHMNARKYLRESSAIICALLLSTVPLMITFGTLFVVVAETTRIVSVLSVPAAAVLEALGAAEADIIAAATVFSFVDHFLAAACGRLLLTEQARFICICLSITGLINLTEVGLHVWHSNIPLRFWQMTAVYVMRVFLSAIVVIPAADVLFP</sequence>
<feature type="transmembrane region" description="Helical" evidence="1">
    <location>
        <begin position="372"/>
        <end position="393"/>
    </location>
</feature>
<keyword evidence="1" id="KW-1133">Transmembrane helix</keyword>
<dbReference type="Pfam" id="PF07670">
    <property type="entry name" value="Gate"/>
    <property type="match status" value="1"/>
</dbReference>
<dbReference type="STRING" id="2754.EH55_08770"/>
<keyword evidence="4" id="KW-1185">Reference proteome</keyword>